<sequence length="119" mass="13384">MPLIACPKCNSEDINGTPQADSRLLIHCEDCGHEWLRGEARRDPSRPAVQTIDSLHAGFPTTLDVRLDVRERVAMLVSEFQTTQHGPVPEVEDYRAKYQELFSREGCRTRTPTTCSSSP</sequence>
<evidence type="ECO:0000313" key="1">
    <source>
        <dbReference type="EMBL" id="WRL62257.1"/>
    </source>
</evidence>
<proteinExistence type="predicted"/>
<dbReference type="EMBL" id="CP141261">
    <property type="protein sequence ID" value="WRL62257.1"/>
    <property type="molecule type" value="Genomic_DNA"/>
</dbReference>
<dbReference type="RefSeq" id="WP_324273612.1">
    <property type="nucleotide sequence ID" value="NZ_CP141261.1"/>
</dbReference>
<protein>
    <submittedName>
        <fullName evidence="1">Uncharacterized protein</fullName>
    </submittedName>
</protein>
<accession>A0ABZ1AUM6</accession>
<gene>
    <name evidence="1" type="ORF">U6N30_19740</name>
</gene>
<name>A0ABZ1AUM6_9ACTN</name>
<dbReference type="Proteomes" id="UP001324287">
    <property type="component" value="Chromosome"/>
</dbReference>
<evidence type="ECO:0000313" key="2">
    <source>
        <dbReference type="Proteomes" id="UP001324287"/>
    </source>
</evidence>
<organism evidence="1 2">
    <name type="scientific">Blastococcus brunescens</name>
    <dbReference type="NCBI Taxonomy" id="1564165"/>
    <lineage>
        <taxon>Bacteria</taxon>
        <taxon>Bacillati</taxon>
        <taxon>Actinomycetota</taxon>
        <taxon>Actinomycetes</taxon>
        <taxon>Geodermatophilales</taxon>
        <taxon>Geodermatophilaceae</taxon>
        <taxon>Blastococcus</taxon>
    </lineage>
</organism>
<keyword evidence="2" id="KW-1185">Reference proteome</keyword>
<reference evidence="1 2" key="1">
    <citation type="submission" date="2023-12" db="EMBL/GenBank/DDBJ databases">
        <title>Blastococcus brunescens sp. nov., an actonobacterium isolated from sandstone collected in sahara desert.</title>
        <authorList>
            <person name="Gtari M."/>
            <person name="Ghodhbane F."/>
        </authorList>
    </citation>
    <scope>NUCLEOTIDE SEQUENCE [LARGE SCALE GENOMIC DNA]</scope>
    <source>
        <strain evidence="1 2">BMG 8361</strain>
    </source>
</reference>